<feature type="chain" id="PRO_5028193792" description="Peptidase A2 domain-containing protein" evidence="3">
    <location>
        <begin position="22"/>
        <end position="189"/>
    </location>
</feature>
<dbReference type="Proteomes" id="UP000515472">
    <property type="component" value="Chromosome"/>
</dbReference>
<dbReference type="PROSITE" id="PS50175">
    <property type="entry name" value="ASP_PROT_RETROV"/>
    <property type="match status" value="1"/>
</dbReference>
<evidence type="ECO:0000256" key="1">
    <source>
        <dbReference type="ARBA" id="ARBA00022801"/>
    </source>
</evidence>
<dbReference type="InterPro" id="IPR025392">
    <property type="entry name" value="DUF4124"/>
</dbReference>
<accession>A0A6S6LY78</accession>
<dbReference type="InterPro" id="IPR021109">
    <property type="entry name" value="Peptidase_aspartic_dom_sf"/>
</dbReference>
<dbReference type="GO" id="GO:0004190">
    <property type="term" value="F:aspartic-type endopeptidase activity"/>
    <property type="evidence" value="ECO:0007669"/>
    <property type="project" value="InterPro"/>
</dbReference>
<dbReference type="InterPro" id="IPR034122">
    <property type="entry name" value="Retropepsin-like_bacterial"/>
</dbReference>
<dbReference type="CDD" id="cd05483">
    <property type="entry name" value="retropepsin_like_bacteria"/>
    <property type="match status" value="1"/>
</dbReference>
<dbReference type="RefSeq" id="WP_185245072.1">
    <property type="nucleotide sequence ID" value="NZ_AP023213.1"/>
</dbReference>
<protein>
    <recommendedName>
        <fullName evidence="4">Peptidase A2 domain-containing protein</fullName>
    </recommendedName>
</protein>
<evidence type="ECO:0000313" key="5">
    <source>
        <dbReference type="EMBL" id="BCG46982.1"/>
    </source>
</evidence>
<evidence type="ECO:0000256" key="2">
    <source>
        <dbReference type="SAM" id="MobiDB-lite"/>
    </source>
</evidence>
<dbReference type="KEGG" id="gbn:GEOBRER4_17320"/>
<dbReference type="AlphaFoldDB" id="A0A6S6LY78"/>
<organism evidence="5 6">
    <name type="scientific">Citrifermentans bremense</name>
    <dbReference type="NCBI Taxonomy" id="60035"/>
    <lineage>
        <taxon>Bacteria</taxon>
        <taxon>Pseudomonadati</taxon>
        <taxon>Thermodesulfobacteriota</taxon>
        <taxon>Desulfuromonadia</taxon>
        <taxon>Geobacterales</taxon>
        <taxon>Geobacteraceae</taxon>
        <taxon>Citrifermentans</taxon>
    </lineage>
</organism>
<evidence type="ECO:0000259" key="4">
    <source>
        <dbReference type="PROSITE" id="PS50175"/>
    </source>
</evidence>
<evidence type="ECO:0000256" key="3">
    <source>
        <dbReference type="SAM" id="SignalP"/>
    </source>
</evidence>
<evidence type="ECO:0000313" key="6">
    <source>
        <dbReference type="Proteomes" id="UP000515472"/>
    </source>
</evidence>
<proteinExistence type="predicted"/>
<dbReference type="Pfam" id="PF13975">
    <property type="entry name" value="gag-asp_proteas"/>
    <property type="match status" value="1"/>
</dbReference>
<keyword evidence="3" id="KW-0732">Signal</keyword>
<keyword evidence="1" id="KW-0378">Hydrolase</keyword>
<dbReference type="EMBL" id="AP023213">
    <property type="protein sequence ID" value="BCG46982.1"/>
    <property type="molecule type" value="Genomic_DNA"/>
</dbReference>
<sequence>MIINRAIICVTLLSLATLLVAVPVHSEMYQYEDEHGTITFTDNPAKIPKKNKKKAKREQESSDNSVMPVAIKGNRVLLPVTLSYRGHEVTARFVLDTGAEVSTMTPQLAEKLNINPNDTKRAVAQGIGTGYHVTSRAEMDYVLVGPNRKYGIDFLIIQGGGADGLLGMNFLRELRYHISFDRSEIKWGD</sequence>
<name>A0A6S6LY78_9BACT</name>
<dbReference type="Gene3D" id="2.40.70.10">
    <property type="entry name" value="Acid Proteases"/>
    <property type="match status" value="1"/>
</dbReference>
<keyword evidence="6" id="KW-1185">Reference proteome</keyword>
<feature type="compositionally biased region" description="Basic residues" evidence="2">
    <location>
        <begin position="47"/>
        <end position="56"/>
    </location>
</feature>
<dbReference type="InterPro" id="IPR001995">
    <property type="entry name" value="Peptidase_A2_cat"/>
</dbReference>
<feature type="signal peptide" evidence="3">
    <location>
        <begin position="1"/>
        <end position="21"/>
    </location>
</feature>
<gene>
    <name evidence="5" type="ORF">GEOBRER4_n1802</name>
</gene>
<dbReference type="Pfam" id="PF13511">
    <property type="entry name" value="DUF4124"/>
    <property type="match status" value="1"/>
</dbReference>
<reference evidence="5 6" key="1">
    <citation type="submission" date="2020-06" db="EMBL/GenBank/DDBJ databases">
        <title>Interaction of electrochemicaly active bacteria, Geobacter bremensis R4 on different carbon anode.</title>
        <authorList>
            <person name="Meng L."/>
            <person name="Yoshida N."/>
        </authorList>
    </citation>
    <scope>NUCLEOTIDE SEQUENCE [LARGE SCALE GENOMIC DNA]</scope>
    <source>
        <strain evidence="5 6">R4</strain>
    </source>
</reference>
<feature type="region of interest" description="Disordered" evidence="2">
    <location>
        <begin position="42"/>
        <end position="65"/>
    </location>
</feature>
<feature type="domain" description="Peptidase A2" evidence="4">
    <location>
        <begin position="91"/>
        <end position="128"/>
    </location>
</feature>
<dbReference type="SUPFAM" id="SSF50630">
    <property type="entry name" value="Acid proteases"/>
    <property type="match status" value="1"/>
</dbReference>
<dbReference type="GO" id="GO:0006508">
    <property type="term" value="P:proteolysis"/>
    <property type="evidence" value="ECO:0007669"/>
    <property type="project" value="InterPro"/>
</dbReference>